<evidence type="ECO:0000256" key="11">
    <source>
        <dbReference type="SAM" id="Phobius"/>
    </source>
</evidence>
<dbReference type="EMBL" id="CP002628">
    <property type="protein sequence ID" value="AEB07004.1"/>
    <property type="molecule type" value="Genomic_DNA"/>
</dbReference>
<dbReference type="PROSITE" id="PS50106">
    <property type="entry name" value="PDZ"/>
    <property type="match status" value="1"/>
</dbReference>
<dbReference type="GO" id="GO:0004222">
    <property type="term" value="F:metalloendopeptidase activity"/>
    <property type="evidence" value="ECO:0007669"/>
    <property type="project" value="InterPro"/>
</dbReference>
<evidence type="ECO:0000256" key="3">
    <source>
        <dbReference type="ARBA" id="ARBA00007931"/>
    </source>
</evidence>
<evidence type="ECO:0000313" key="14">
    <source>
        <dbReference type="Proteomes" id="UP000006851"/>
    </source>
</evidence>
<comment type="similarity">
    <text evidence="3">Belongs to the peptidase M50B family.</text>
</comment>
<evidence type="ECO:0000256" key="5">
    <source>
        <dbReference type="ARBA" id="ARBA00022692"/>
    </source>
</evidence>
<evidence type="ECO:0000256" key="8">
    <source>
        <dbReference type="ARBA" id="ARBA00022989"/>
    </source>
</evidence>
<dbReference type="PANTHER" id="PTHR42837:SF2">
    <property type="entry name" value="MEMBRANE METALLOPROTEASE ARASP2, CHLOROPLASTIC-RELATED"/>
    <property type="match status" value="1"/>
</dbReference>
<dbReference type="HOGENOM" id="CLU_025778_1_3_11"/>
<evidence type="ECO:0000256" key="7">
    <source>
        <dbReference type="ARBA" id="ARBA00022833"/>
    </source>
</evidence>
<dbReference type="Proteomes" id="UP000006851">
    <property type="component" value="Chromosome"/>
</dbReference>
<evidence type="ECO:0000256" key="2">
    <source>
        <dbReference type="ARBA" id="ARBA00004141"/>
    </source>
</evidence>
<dbReference type="OrthoDB" id="9782003at2"/>
<keyword evidence="4" id="KW-0645">Protease</keyword>
<protein>
    <submittedName>
        <fullName evidence="13">Peptidase M50</fullName>
    </submittedName>
</protein>
<keyword evidence="6" id="KW-0378">Hydrolase</keyword>
<feature type="transmembrane region" description="Helical" evidence="11">
    <location>
        <begin position="429"/>
        <end position="446"/>
    </location>
</feature>
<dbReference type="InterPro" id="IPR036034">
    <property type="entry name" value="PDZ_sf"/>
</dbReference>
<dbReference type="InterPro" id="IPR004387">
    <property type="entry name" value="Pept_M50_Zn"/>
</dbReference>
<keyword evidence="14" id="KW-1185">Reference proteome</keyword>
<dbReference type="InterPro" id="IPR041489">
    <property type="entry name" value="PDZ_6"/>
</dbReference>
<feature type="transmembrane region" description="Helical" evidence="11">
    <location>
        <begin position="6"/>
        <end position="24"/>
    </location>
</feature>
<dbReference type="Gene3D" id="2.30.42.10">
    <property type="match status" value="1"/>
</dbReference>
<dbReference type="eggNOG" id="COG0750">
    <property type="taxonomic scope" value="Bacteria"/>
</dbReference>
<evidence type="ECO:0000256" key="6">
    <source>
        <dbReference type="ARBA" id="ARBA00022801"/>
    </source>
</evidence>
<dbReference type="RefSeq" id="WP_013708747.1">
    <property type="nucleotide sequence ID" value="NC_015389.1"/>
</dbReference>
<keyword evidence="8 11" id="KW-1133">Transmembrane helix</keyword>
<evidence type="ECO:0000256" key="10">
    <source>
        <dbReference type="ARBA" id="ARBA00023136"/>
    </source>
</evidence>
<dbReference type="InterPro" id="IPR008915">
    <property type="entry name" value="Peptidase_M50"/>
</dbReference>
<sequence length="455" mass="49087">MHVISAVLSVVFWGVVLLSPLVFVHEGGHFLAARACGVRVTEFFLGLPFRWRLSHTSKRSGTRFGVTPILLGGYAMISGMDPESSEWAPQVLRLVHEAGSMRVADIARALSITEYEAGDACAMLAGWGSLAPVDDGRHESKRSEESYPSRYASVARDAEGNTVLDGRRFDRHHATSQGEPWEPPMEERGFFERERSRTYLGSSIWKRACMLLAGIAVNILSGVLLIMCVYSIIGVTVIKDVNAVGGIKEGSAASAAGIEAGDRIISLDGETTETWTDILHAIKGAPKGSAFSIEFEHDRELRSASITLGSDEPLGIQATTEVAHLNPVDSAKLSISYLAATGQAVVRLVQPQHTMEVLDSSTSIVGISVMSAQAASVGIATFLQLAGLLSFSLAFMNLLPIPPLDGGKLVFEVIQALLPRKIPLRIQNAVNIAGIFIFALLFIYLLRGDILRIFS</sequence>
<evidence type="ECO:0000313" key="13">
    <source>
        <dbReference type="EMBL" id="AEB07004.1"/>
    </source>
</evidence>
<evidence type="ECO:0000256" key="1">
    <source>
        <dbReference type="ARBA" id="ARBA00001947"/>
    </source>
</evidence>
<dbReference type="STRING" id="700015.Corgl_0891"/>
<gene>
    <name evidence="13" type="ordered locus">Corgl_0891</name>
</gene>
<dbReference type="InterPro" id="IPR001478">
    <property type="entry name" value="PDZ"/>
</dbReference>
<evidence type="ECO:0000259" key="12">
    <source>
        <dbReference type="PROSITE" id="PS50106"/>
    </source>
</evidence>
<dbReference type="KEGG" id="cgo:Corgl_0891"/>
<keyword evidence="7" id="KW-0862">Zinc</keyword>
<evidence type="ECO:0000256" key="4">
    <source>
        <dbReference type="ARBA" id="ARBA00022670"/>
    </source>
</evidence>
<dbReference type="SMART" id="SM00228">
    <property type="entry name" value="PDZ"/>
    <property type="match status" value="1"/>
</dbReference>
<comment type="subcellular location">
    <subcellularLocation>
        <location evidence="2">Membrane</location>
        <topology evidence="2">Multi-pass membrane protein</topology>
    </subcellularLocation>
</comment>
<dbReference type="PANTHER" id="PTHR42837">
    <property type="entry name" value="REGULATOR OF SIGMA-E PROTEASE RSEP"/>
    <property type="match status" value="1"/>
</dbReference>
<feature type="transmembrane region" description="Helical" evidence="11">
    <location>
        <begin position="377"/>
        <end position="399"/>
    </location>
</feature>
<reference evidence="14" key="1">
    <citation type="journal article" date="2013" name="Stand. Genomic Sci.">
        <title>Complete genome sequence of Coriobacterium glomerans type strain (PW2(T)) from the midgut of Pyrrhocoris apterus L. (red soldier bug).</title>
        <authorList>
            <person name="Stackebrandt E."/>
            <person name="Zeytun A."/>
            <person name="Lapidus A."/>
            <person name="Nolan M."/>
            <person name="Lucas S."/>
            <person name="Hammon N."/>
            <person name="Deshpande S."/>
            <person name="Cheng J.F."/>
            <person name="Tapia R."/>
            <person name="Goodwin L.A."/>
            <person name="Pitluck S."/>
            <person name="Liolios K."/>
            <person name="Pagani I."/>
            <person name="Ivanova N."/>
            <person name="Mavromatis K."/>
            <person name="Mikhailova N."/>
            <person name="Huntemann M."/>
            <person name="Pati A."/>
            <person name="Chen A."/>
            <person name="Palaniappan K."/>
            <person name="Chang Y.J."/>
            <person name="Land M."/>
            <person name="Hauser L."/>
            <person name="Rohde M."/>
            <person name="Pukall R."/>
            <person name="Goker M."/>
            <person name="Detter J.C."/>
            <person name="Woyke T."/>
            <person name="Bristow J."/>
            <person name="Eisen J.A."/>
            <person name="Markowitz V."/>
            <person name="Hugenholtz P."/>
            <person name="Kyrpides N.C."/>
            <person name="Klenk H.P."/>
        </authorList>
    </citation>
    <scope>NUCLEOTIDE SEQUENCE</scope>
    <source>
        <strain evidence="14">ATCC 49209 / DSM 20642 / JCM 10262 / PW2</strain>
    </source>
</reference>
<dbReference type="Pfam" id="PF02163">
    <property type="entry name" value="Peptidase_M50"/>
    <property type="match status" value="1"/>
</dbReference>
<feature type="transmembrane region" description="Helical" evidence="11">
    <location>
        <begin position="209"/>
        <end position="233"/>
    </location>
</feature>
<keyword evidence="5 11" id="KW-0812">Transmembrane</keyword>
<dbReference type="SUPFAM" id="SSF50156">
    <property type="entry name" value="PDZ domain-like"/>
    <property type="match status" value="1"/>
</dbReference>
<comment type="cofactor">
    <cofactor evidence="1">
        <name>Zn(2+)</name>
        <dbReference type="ChEBI" id="CHEBI:29105"/>
    </cofactor>
</comment>
<accession>F2N9H5</accession>
<dbReference type="GO" id="GO:0016020">
    <property type="term" value="C:membrane"/>
    <property type="evidence" value="ECO:0007669"/>
    <property type="project" value="UniProtKB-SubCell"/>
</dbReference>
<dbReference type="GO" id="GO:0006508">
    <property type="term" value="P:proteolysis"/>
    <property type="evidence" value="ECO:0007669"/>
    <property type="project" value="UniProtKB-KW"/>
</dbReference>
<organism evidence="13 14">
    <name type="scientific">Coriobacterium glomerans (strain ATCC 49209 / DSM 20642 / JCM 10262 / PW2)</name>
    <dbReference type="NCBI Taxonomy" id="700015"/>
    <lineage>
        <taxon>Bacteria</taxon>
        <taxon>Bacillati</taxon>
        <taxon>Actinomycetota</taxon>
        <taxon>Coriobacteriia</taxon>
        <taxon>Coriobacteriales</taxon>
        <taxon>Coriobacteriaceae</taxon>
        <taxon>Coriobacterium</taxon>
    </lineage>
</organism>
<dbReference type="AlphaFoldDB" id="F2N9H5"/>
<keyword evidence="9" id="KW-0482">Metalloprotease</keyword>
<dbReference type="Pfam" id="PF17820">
    <property type="entry name" value="PDZ_6"/>
    <property type="match status" value="1"/>
</dbReference>
<evidence type="ECO:0000256" key="9">
    <source>
        <dbReference type="ARBA" id="ARBA00023049"/>
    </source>
</evidence>
<keyword evidence="10 11" id="KW-0472">Membrane</keyword>
<name>F2N9H5_CORGP</name>
<proteinExistence type="inferred from homology"/>
<feature type="domain" description="PDZ" evidence="12">
    <location>
        <begin position="233"/>
        <end position="297"/>
    </location>
</feature>